<evidence type="ECO:0000313" key="1">
    <source>
        <dbReference type="EMBL" id="AFP83583.1"/>
    </source>
</evidence>
<accession>J7GYC5</accession>
<dbReference type="STRING" id="1202536.A33U_0126"/>
<dbReference type="HOGENOM" id="CLU_182830_0_0_6"/>
<dbReference type="AlphaFoldDB" id="J7GYC5"/>
<reference evidence="1 2" key="1">
    <citation type="journal article" date="2012" name="Mol. Biol. Evol.">
        <title>Genome reduction and co-evolution between the primary and secondary bacterial symbionts of psyllids.</title>
        <authorList>
            <person name="Sloan D.B."/>
            <person name="Moran N.A."/>
        </authorList>
    </citation>
    <scope>NUCLEOTIDE SEQUENCE [LARGE SCALE GENOMIC DNA]</scope>
    <source>
        <strain evidence="1 2">CE</strain>
    </source>
</reference>
<gene>
    <name evidence="1" type="ORF">A33U_0126</name>
</gene>
<sequence>MNLCLIIYSKKKFLIYLKIKMNKKKIILIIIKNNFILKYFNINNNFFYKNNIKNNFFEKNFIIINFNCLLLNIIHCLKHFFKKNHNSIIENILNDLF</sequence>
<dbReference type="PATRIC" id="fig|1202536.3.peg.108"/>
<protein>
    <submittedName>
        <fullName evidence="1">Uncharacterized protein</fullName>
    </submittedName>
</protein>
<evidence type="ECO:0000313" key="2">
    <source>
        <dbReference type="Proteomes" id="UP000003932"/>
    </source>
</evidence>
<name>J7GYC5_CARRU</name>
<dbReference type="Proteomes" id="UP000003932">
    <property type="component" value="Chromosome"/>
</dbReference>
<dbReference type="KEGG" id="cru:A33U_0126"/>
<dbReference type="RefSeq" id="WP_014886884.1">
    <property type="nucleotide sequence ID" value="NC_018414.1"/>
</dbReference>
<organism evidence="1 2">
    <name type="scientific">Candidatus Carsonella ruddii CE isolate Thao2000</name>
    <dbReference type="NCBI Taxonomy" id="1202536"/>
    <lineage>
        <taxon>Bacteria</taxon>
        <taxon>Pseudomonadati</taxon>
        <taxon>Pseudomonadota</taxon>
        <taxon>Gammaproteobacteria</taxon>
        <taxon>Oceanospirillales</taxon>
        <taxon>Halomonadaceae</taxon>
        <taxon>Zymobacter group</taxon>
        <taxon>Candidatus Carsonella</taxon>
    </lineage>
</organism>
<dbReference type="EMBL" id="CP003541">
    <property type="protein sequence ID" value="AFP83583.1"/>
    <property type="molecule type" value="Genomic_DNA"/>
</dbReference>
<proteinExistence type="predicted"/>